<evidence type="ECO:0000313" key="2">
    <source>
        <dbReference type="Proteomes" id="UP001165080"/>
    </source>
</evidence>
<reference evidence="1 2" key="1">
    <citation type="journal article" date="2023" name="Commun. Biol.">
        <title>Reorganization of the ancestral sex-determining regions during the evolution of trioecy in Pleodorina starrii.</title>
        <authorList>
            <person name="Takahashi K."/>
            <person name="Suzuki S."/>
            <person name="Kawai-Toyooka H."/>
            <person name="Yamamoto K."/>
            <person name="Hamaji T."/>
            <person name="Ootsuki R."/>
            <person name="Yamaguchi H."/>
            <person name="Kawachi M."/>
            <person name="Higashiyama T."/>
            <person name="Nozaki H."/>
        </authorList>
    </citation>
    <scope>NUCLEOTIDE SEQUENCE [LARGE SCALE GENOMIC DNA]</scope>
    <source>
        <strain evidence="1 2">NIES-4479</strain>
    </source>
</reference>
<protein>
    <submittedName>
        <fullName evidence="1">Uncharacterized protein</fullName>
    </submittedName>
</protein>
<accession>A0A9W6BSX1</accession>
<dbReference type="Proteomes" id="UP001165080">
    <property type="component" value="Unassembled WGS sequence"/>
</dbReference>
<dbReference type="EMBL" id="BRXU01000018">
    <property type="protein sequence ID" value="GLC57370.1"/>
    <property type="molecule type" value="Genomic_DNA"/>
</dbReference>
<proteinExistence type="predicted"/>
<organism evidence="1 2">
    <name type="scientific">Pleodorina starrii</name>
    <dbReference type="NCBI Taxonomy" id="330485"/>
    <lineage>
        <taxon>Eukaryota</taxon>
        <taxon>Viridiplantae</taxon>
        <taxon>Chlorophyta</taxon>
        <taxon>core chlorophytes</taxon>
        <taxon>Chlorophyceae</taxon>
        <taxon>CS clade</taxon>
        <taxon>Chlamydomonadales</taxon>
        <taxon>Volvocaceae</taxon>
        <taxon>Pleodorina</taxon>
    </lineage>
</organism>
<evidence type="ECO:0000313" key="1">
    <source>
        <dbReference type="EMBL" id="GLC57370.1"/>
    </source>
</evidence>
<keyword evidence="2" id="KW-1185">Reference proteome</keyword>
<dbReference type="AlphaFoldDB" id="A0A9W6BSX1"/>
<comment type="caution">
    <text evidence="1">The sequence shown here is derived from an EMBL/GenBank/DDBJ whole genome shotgun (WGS) entry which is preliminary data.</text>
</comment>
<gene>
    <name evidence="1" type="primary">PLESTB001746</name>
    <name evidence="1" type="ORF">PLESTB_001217300</name>
</gene>
<sequence length="106" mass="11610">MFFFFFSSGEGVCPGCARVLSELHSGQVDVVKESVGWAGLTWLRLRMWWRCPDQIRGAVSAAEQGEGAAAAREASAAHVGACVCVCWCVRRSHRPDELDGVRQRAL</sequence>
<name>A0A9W6BSX1_9CHLO</name>